<dbReference type="RefSeq" id="WP_173263404.1">
    <property type="nucleotide sequence ID" value="NZ_BLLG01000004.1"/>
</dbReference>
<proteinExistence type="predicted"/>
<evidence type="ECO:0000313" key="4">
    <source>
        <dbReference type="Proteomes" id="UP000484988"/>
    </source>
</evidence>
<accession>A0A6A0ARP9</accession>
<organism evidence="3 4">
    <name type="scientific">Streptomyces pacificus</name>
    <dbReference type="NCBI Taxonomy" id="2705029"/>
    <lineage>
        <taxon>Bacteria</taxon>
        <taxon>Bacillati</taxon>
        <taxon>Actinomycetota</taxon>
        <taxon>Actinomycetes</taxon>
        <taxon>Kitasatosporales</taxon>
        <taxon>Streptomycetaceae</taxon>
        <taxon>Streptomyces</taxon>
    </lineage>
</organism>
<dbReference type="EMBL" id="BLLG01000004">
    <property type="protein sequence ID" value="GFH35378.1"/>
    <property type="molecule type" value="Genomic_DNA"/>
</dbReference>
<protein>
    <recommendedName>
        <fullName evidence="2">DUF6571 domain-containing protein</fullName>
    </recommendedName>
</protein>
<dbReference type="Pfam" id="PF20211">
    <property type="entry name" value="DUF6571"/>
    <property type="match status" value="1"/>
</dbReference>
<gene>
    <name evidence="3" type="ORF">SCWH03_15940</name>
</gene>
<evidence type="ECO:0000313" key="3">
    <source>
        <dbReference type="EMBL" id="GFH35378.1"/>
    </source>
</evidence>
<keyword evidence="4" id="KW-1185">Reference proteome</keyword>
<feature type="region of interest" description="Disordered" evidence="1">
    <location>
        <begin position="732"/>
        <end position="771"/>
    </location>
</feature>
<evidence type="ECO:0000256" key="1">
    <source>
        <dbReference type="SAM" id="MobiDB-lite"/>
    </source>
</evidence>
<dbReference type="InterPro" id="IPR046701">
    <property type="entry name" value="DUF6571"/>
</dbReference>
<feature type="domain" description="DUF6571" evidence="2">
    <location>
        <begin position="326"/>
        <end position="684"/>
    </location>
</feature>
<evidence type="ECO:0000259" key="2">
    <source>
        <dbReference type="Pfam" id="PF20211"/>
    </source>
</evidence>
<dbReference type="AlphaFoldDB" id="A0A6A0ARP9"/>
<sequence length="771" mass="83319">MDLETLRFAKFGLLDEAVTDWTTLIGKLAGLKEDADDGLRVQSNKSNWTGENEKISKQFIGRTAGEFADAHTQATSIRNILRDTGSELKGYQAKLNEAIERGLMKNLTVVSTVGGGFTVSMNIHPDRAAKGTSLPRHTDADVTALRDEVQKILDSATQSDSSATRVLTALVDQSKLGFSDNGYADRDTAADALREADSLAKLAKTNPEDLTVEEFDRLNAGLKRFAGDGLFAEHFAKTLGGKGTLEFWADLNRPMVNPELMHERREQMADLQKNLGLTLATASRSDTAAMETWKRDVVAFADRPLEKNGGMPFGGQVMSNLMRWGDYDDTFLNEYGTKLVAAEKKLTHNGAHVAWQPLGIDPQLNHTGTDTGWDPMTGYFKALANNPHAATEFFGDTFLTKDEDHDFTVEGKDDRRSLSNFEYFFEERDWPHDYDKDREESIAGRNNLAMALEAATTGHPAGEMPTADLPPHSAAQAQLMESLVASIAEDDTRLTKHGHMSDSMGQIASEYLPDINRATTDTNADPQATQGEKTARDNVARLFPLAGSAAILDHRDVSRFLLTIGQDPDGYAAVQVGQQAYMTNLMDYHLNPDLPEVQRYSGDQKLLVHEIAHSSGEVSAALNVGRQEALAGAAEDADKKYEQSVAKWKSGISGGIGTGIGVGVSFIATPVVGAVVGGGATTVSGVVLEHVFQDAEGKAKDEAGPKMGEKWENGLEDSIKYAVTAADSAASAHGLPHSSDLVESARTGSRNGYDLGGGFTESVAKDLQTDI</sequence>
<reference evidence="3 4" key="1">
    <citation type="submission" date="2020-02" db="EMBL/GenBank/DDBJ databases">
        <title>Whole Genome Shotgun Sequence of Streptomyces sp. strain CWH03.</title>
        <authorList>
            <person name="Dohra H."/>
            <person name="Kodani S."/>
            <person name="Yamamura H."/>
        </authorList>
    </citation>
    <scope>NUCLEOTIDE SEQUENCE [LARGE SCALE GENOMIC DNA]</scope>
    <source>
        <strain evidence="3 4">CWH03</strain>
    </source>
</reference>
<comment type="caution">
    <text evidence="3">The sequence shown here is derived from an EMBL/GenBank/DDBJ whole genome shotgun (WGS) entry which is preliminary data.</text>
</comment>
<dbReference type="Proteomes" id="UP000484988">
    <property type="component" value="Unassembled WGS sequence"/>
</dbReference>
<name>A0A6A0ARP9_9ACTN</name>